<protein>
    <submittedName>
        <fullName evidence="2">Nucleotidyltransferase domain-containing protein</fullName>
    </submittedName>
</protein>
<reference evidence="2 3" key="1">
    <citation type="journal article" date="2018" name="J. Microbiol.">
        <title>Salicibibacter kimchii gen. nov., sp. nov., a moderately halophilic and alkalitolerant bacterium in the family Bacillaceae, isolated from kimchi.</title>
        <authorList>
            <person name="Jang J.Y."/>
            <person name="Oh Y.J."/>
            <person name="Lim S.K."/>
            <person name="Park H.K."/>
            <person name="Lee C."/>
            <person name="Kim J.Y."/>
            <person name="Lee M.A."/>
            <person name="Choi H.J."/>
        </authorList>
    </citation>
    <scope>NUCLEOTIDE SEQUENCE [LARGE SCALE GENOMIC DNA]</scope>
    <source>
        <strain evidence="2 3">NKC1-1</strain>
    </source>
</reference>
<dbReference type="PANTHER" id="PTHR43449">
    <property type="entry name" value="NUCLEOTIDYLTRANSFERASE"/>
    <property type="match status" value="1"/>
</dbReference>
<dbReference type="Gene3D" id="3.30.460.10">
    <property type="entry name" value="Beta Polymerase, domain 2"/>
    <property type="match status" value="1"/>
</dbReference>
<sequence>MVTQEAEIRGMILKYVKSLKKEISIERVILYGSYAKGTATDDSDIDVAIESKDFGDNYLKEWQRLYRHVWKSGVDPSLEPRPLYHDIHPSMKEEILESGKTIYEAKHDAVITNRFN</sequence>
<dbReference type="Pfam" id="PF01909">
    <property type="entry name" value="NTP_transf_2"/>
    <property type="match status" value="1"/>
</dbReference>
<dbReference type="RefSeq" id="WP_114376072.1">
    <property type="nucleotide sequence ID" value="NZ_CP031092.1"/>
</dbReference>
<dbReference type="InterPro" id="IPR043519">
    <property type="entry name" value="NT_sf"/>
</dbReference>
<feature type="domain" description="Polymerase nucleotidyl transferase" evidence="1">
    <location>
        <begin position="13"/>
        <end position="99"/>
    </location>
</feature>
<dbReference type="InterPro" id="IPR002934">
    <property type="entry name" value="Polymerase_NTP_transf_dom"/>
</dbReference>
<dbReference type="OrthoDB" id="9816197at2"/>
<organism evidence="2 3">
    <name type="scientific">Salicibibacter kimchii</name>
    <dbReference type="NCBI Taxonomy" id="2099786"/>
    <lineage>
        <taxon>Bacteria</taxon>
        <taxon>Bacillati</taxon>
        <taxon>Bacillota</taxon>
        <taxon>Bacilli</taxon>
        <taxon>Bacillales</taxon>
        <taxon>Bacillaceae</taxon>
        <taxon>Salicibibacter</taxon>
    </lineage>
</organism>
<dbReference type="EMBL" id="CP031092">
    <property type="protein sequence ID" value="AXF57861.1"/>
    <property type="molecule type" value="Genomic_DNA"/>
</dbReference>
<evidence type="ECO:0000259" key="1">
    <source>
        <dbReference type="Pfam" id="PF01909"/>
    </source>
</evidence>
<dbReference type="PANTHER" id="PTHR43449:SF1">
    <property type="entry name" value="POLYMERASE BETA NUCLEOTIDYLTRANSFERASE DOMAIN-CONTAINING PROTEIN"/>
    <property type="match status" value="1"/>
</dbReference>
<dbReference type="KEGG" id="rue:DT065_04770"/>
<keyword evidence="3" id="KW-1185">Reference proteome</keyword>
<proteinExistence type="predicted"/>
<evidence type="ECO:0000313" key="3">
    <source>
        <dbReference type="Proteomes" id="UP000252100"/>
    </source>
</evidence>
<dbReference type="GO" id="GO:0016779">
    <property type="term" value="F:nucleotidyltransferase activity"/>
    <property type="evidence" value="ECO:0007669"/>
    <property type="project" value="InterPro"/>
</dbReference>
<gene>
    <name evidence="2" type="ORF">DT065_04770</name>
</gene>
<dbReference type="SUPFAM" id="SSF81301">
    <property type="entry name" value="Nucleotidyltransferase"/>
    <property type="match status" value="1"/>
</dbReference>
<keyword evidence="2" id="KW-0808">Transferase</keyword>
<accession>A0A345C3T0</accession>
<dbReference type="Proteomes" id="UP000252100">
    <property type="component" value="Chromosome"/>
</dbReference>
<dbReference type="CDD" id="cd05403">
    <property type="entry name" value="NT_KNTase_like"/>
    <property type="match status" value="1"/>
</dbReference>
<dbReference type="AlphaFoldDB" id="A0A345C3T0"/>
<evidence type="ECO:0000313" key="2">
    <source>
        <dbReference type="EMBL" id="AXF57861.1"/>
    </source>
</evidence>
<name>A0A345C3T0_9BACI</name>